<dbReference type="GO" id="GO:0017136">
    <property type="term" value="F:histone deacetylase activity, NAD-dependent"/>
    <property type="evidence" value="ECO:0007669"/>
    <property type="project" value="TreeGrafter"/>
</dbReference>
<dbReference type="Gene3D" id="3.40.50.1220">
    <property type="entry name" value="TPP-binding domain"/>
    <property type="match status" value="1"/>
</dbReference>
<name>A0A841R2L6_9FIRM</name>
<dbReference type="CDD" id="cd01407">
    <property type="entry name" value="SIR2-fam"/>
    <property type="match status" value="1"/>
</dbReference>
<gene>
    <name evidence="4" type="primary">cobB</name>
    <name evidence="7" type="ORF">HNR45_000352</name>
</gene>
<feature type="active site" description="Proton acceptor" evidence="4 5">
    <location>
        <position position="131"/>
    </location>
</feature>
<comment type="function">
    <text evidence="4">NAD-dependent protein deacetylase which modulates the activities of several enzymes which are inactive in their acetylated form.</text>
</comment>
<dbReference type="AlphaFoldDB" id="A0A841R2L6"/>
<comment type="subcellular location">
    <subcellularLocation>
        <location evidence="4">Cytoplasm</location>
    </subcellularLocation>
</comment>
<dbReference type="Proteomes" id="UP000591941">
    <property type="component" value="Unassembled WGS sequence"/>
</dbReference>
<dbReference type="Gene3D" id="3.30.1600.10">
    <property type="entry name" value="SIR2/SIRT2 'Small Domain"/>
    <property type="match status" value="1"/>
</dbReference>
<dbReference type="InterPro" id="IPR026591">
    <property type="entry name" value="Sirtuin_cat_small_dom_sf"/>
</dbReference>
<evidence type="ECO:0000256" key="5">
    <source>
        <dbReference type="PROSITE-ProRule" id="PRU00236"/>
    </source>
</evidence>
<comment type="catalytic activity">
    <reaction evidence="4">
        <text>N(6)-acetyl-L-lysyl-[protein] + NAD(+) + H2O = 2''-O-acetyl-ADP-D-ribose + nicotinamide + L-lysyl-[protein]</text>
        <dbReference type="Rhea" id="RHEA:43636"/>
        <dbReference type="Rhea" id="RHEA-COMP:9752"/>
        <dbReference type="Rhea" id="RHEA-COMP:10731"/>
        <dbReference type="ChEBI" id="CHEBI:15377"/>
        <dbReference type="ChEBI" id="CHEBI:17154"/>
        <dbReference type="ChEBI" id="CHEBI:29969"/>
        <dbReference type="ChEBI" id="CHEBI:57540"/>
        <dbReference type="ChEBI" id="CHEBI:61930"/>
        <dbReference type="ChEBI" id="CHEBI:83767"/>
        <dbReference type="EC" id="2.3.1.286"/>
    </reaction>
</comment>
<dbReference type="NCBIfam" id="NF001753">
    <property type="entry name" value="PRK00481.1-3"/>
    <property type="match status" value="1"/>
</dbReference>
<dbReference type="EC" id="2.3.1.286" evidence="4"/>
<reference evidence="7 8" key="1">
    <citation type="submission" date="2020-08" db="EMBL/GenBank/DDBJ databases">
        <title>Genomic Encyclopedia of Type Strains, Phase IV (KMG-IV): sequencing the most valuable type-strain genomes for metagenomic binning, comparative biology and taxonomic classification.</title>
        <authorList>
            <person name="Goeker M."/>
        </authorList>
    </citation>
    <scope>NUCLEOTIDE SEQUENCE [LARGE SCALE GENOMIC DNA]</scope>
    <source>
        <strain evidence="7 8">DSM 21255</strain>
    </source>
</reference>
<dbReference type="InterPro" id="IPR028628">
    <property type="entry name" value="Sirtuin_class_U"/>
</dbReference>
<feature type="binding site" evidence="4 5">
    <location>
        <position position="164"/>
    </location>
    <ligand>
        <name>Zn(2+)</name>
        <dbReference type="ChEBI" id="CHEBI:29105"/>
    </ligand>
</feature>
<feature type="binding site" evidence="4">
    <location>
        <position position="113"/>
    </location>
    <ligand>
        <name>NAD(+)</name>
        <dbReference type="ChEBI" id="CHEBI:57540"/>
    </ligand>
</feature>
<keyword evidence="4 5" id="KW-0862">Zinc</keyword>
<dbReference type="SUPFAM" id="SSF52467">
    <property type="entry name" value="DHS-like NAD/FAD-binding domain"/>
    <property type="match status" value="1"/>
</dbReference>
<feature type="binding site" evidence="4 5">
    <location>
        <position position="142"/>
    </location>
    <ligand>
        <name>Zn(2+)</name>
        <dbReference type="ChEBI" id="CHEBI:29105"/>
    </ligand>
</feature>
<feature type="binding site" evidence="4">
    <location>
        <position position="42"/>
    </location>
    <ligand>
        <name>nicotinamide</name>
        <dbReference type="ChEBI" id="CHEBI:17154"/>
    </ligand>
</feature>
<dbReference type="HAMAP" id="MF_01968">
    <property type="entry name" value="Sirtuin_ClassU"/>
    <property type="match status" value="1"/>
</dbReference>
<feature type="binding site" evidence="4">
    <location>
        <position position="203"/>
    </location>
    <ligand>
        <name>NAD(+)</name>
        <dbReference type="ChEBI" id="CHEBI:57540"/>
    </ligand>
</feature>
<evidence type="ECO:0000313" key="8">
    <source>
        <dbReference type="Proteomes" id="UP000591941"/>
    </source>
</evidence>
<feature type="binding site" evidence="4">
    <location>
        <position position="202"/>
    </location>
    <ligand>
        <name>NAD(+)</name>
        <dbReference type="ChEBI" id="CHEBI:57540"/>
    </ligand>
</feature>
<organism evidence="7 8">
    <name type="scientific">Negativicoccus succinicivorans</name>
    <dbReference type="NCBI Taxonomy" id="620903"/>
    <lineage>
        <taxon>Bacteria</taxon>
        <taxon>Bacillati</taxon>
        <taxon>Bacillota</taxon>
        <taxon>Negativicutes</taxon>
        <taxon>Veillonellales</taxon>
        <taxon>Veillonellaceae</taxon>
        <taxon>Negativicoccus</taxon>
    </lineage>
</organism>
<dbReference type="InterPro" id="IPR050134">
    <property type="entry name" value="NAD-dep_sirtuin_deacylases"/>
</dbReference>
<keyword evidence="2 4" id="KW-0808">Transferase</keyword>
<feature type="binding site" evidence="4">
    <location>
        <position position="225"/>
    </location>
    <ligand>
        <name>NAD(+)</name>
        <dbReference type="ChEBI" id="CHEBI:57540"/>
    </ligand>
</feature>
<evidence type="ECO:0000256" key="2">
    <source>
        <dbReference type="ARBA" id="ARBA00022679"/>
    </source>
</evidence>
<dbReference type="PANTHER" id="PTHR11085:SF4">
    <property type="entry name" value="NAD-DEPENDENT PROTEIN DEACYLASE"/>
    <property type="match status" value="1"/>
</dbReference>
<feature type="binding site" evidence="4">
    <location>
        <position position="42"/>
    </location>
    <ligand>
        <name>NAD(+)</name>
        <dbReference type="ChEBI" id="CHEBI:57540"/>
    </ligand>
</feature>
<dbReference type="NCBIfam" id="NF001752">
    <property type="entry name" value="PRK00481.1-1"/>
    <property type="match status" value="1"/>
</dbReference>
<keyword evidence="4 5" id="KW-0479">Metal-binding</keyword>
<comment type="caution">
    <text evidence="4">Lacks conserved residue(s) required for the propagation of feature annotation.</text>
</comment>
<sequence>MTRTNASYQERLKAFQALLQNHQRIVFFGGAGVSTESDIPDFRGTHGIFNRDTGTPYSAEEMVSHHFYVEHPEEFFSNYKVRQGMMKDVQPNRAHIMLAKLEKMGKLQAIITQNIDGLHQRAGSQTVYELHGSIHRNYCTKCHASYSIDDIIERSNPIPHCDKCGGIIKPDVVLFEEPLDNDTVFNAIQAIRDADMLIIGGTSLVVWPAAGFIHEFSGDAIVLINQDSTPRDQAANILFRESIGQVLEDAISPLLT</sequence>
<dbReference type="GeneID" id="93485642"/>
<evidence type="ECO:0000256" key="1">
    <source>
        <dbReference type="ARBA" id="ARBA00022490"/>
    </source>
</evidence>
<evidence type="ECO:0000256" key="3">
    <source>
        <dbReference type="ARBA" id="ARBA00023027"/>
    </source>
</evidence>
<feature type="binding site" evidence="4">
    <location>
        <position position="43"/>
    </location>
    <ligand>
        <name>NAD(+)</name>
        <dbReference type="ChEBI" id="CHEBI:57540"/>
    </ligand>
</feature>
<feature type="binding site" evidence="4">
    <location>
        <position position="31"/>
    </location>
    <ligand>
        <name>NAD(+)</name>
        <dbReference type="ChEBI" id="CHEBI:57540"/>
    </ligand>
</feature>
<feature type="binding site" evidence="4">
    <location>
        <position position="35"/>
    </location>
    <ligand>
        <name>NAD(+)</name>
        <dbReference type="ChEBI" id="CHEBI:57540"/>
    </ligand>
</feature>
<keyword evidence="8" id="KW-1185">Reference proteome</keyword>
<comment type="similarity">
    <text evidence="4">Belongs to the sirtuin family. Class U subfamily.</text>
</comment>
<keyword evidence="7" id="KW-0378">Hydrolase</keyword>
<protein>
    <recommendedName>
        <fullName evidence="4">NAD-dependent protein deacetylase</fullName>
        <ecNumber evidence="4">2.3.1.286</ecNumber>
    </recommendedName>
    <alternativeName>
        <fullName evidence="4">Regulatory protein SIR2 homolog</fullName>
    </alternativeName>
</protein>
<comment type="cofactor">
    <cofactor evidence="4">
        <name>Zn(2+)</name>
        <dbReference type="ChEBI" id="CHEBI:29105"/>
    </cofactor>
    <text evidence="4">Binds 1 zinc ion per subunit.</text>
</comment>
<dbReference type="PROSITE" id="PS50305">
    <property type="entry name" value="SIRTUIN"/>
    <property type="match status" value="1"/>
</dbReference>
<dbReference type="InterPro" id="IPR003000">
    <property type="entry name" value="Sirtuin"/>
</dbReference>
<evidence type="ECO:0000259" key="6">
    <source>
        <dbReference type="PROSITE" id="PS50305"/>
    </source>
</evidence>
<dbReference type="InterPro" id="IPR029035">
    <property type="entry name" value="DHS-like_NAD/FAD-binding_dom"/>
</dbReference>
<keyword evidence="1 4" id="KW-0963">Cytoplasm</keyword>
<dbReference type="GO" id="GO:0016787">
    <property type="term" value="F:hydrolase activity"/>
    <property type="evidence" value="ECO:0007669"/>
    <property type="project" value="UniProtKB-KW"/>
</dbReference>
<keyword evidence="3 4" id="KW-0520">NAD</keyword>
<feature type="binding site" evidence="4">
    <location>
        <position position="115"/>
    </location>
    <ligand>
        <name>nicotinamide</name>
        <dbReference type="ChEBI" id="CHEBI:17154"/>
    </ligand>
</feature>
<dbReference type="EMBL" id="JACHHI010000001">
    <property type="protein sequence ID" value="MBB6477330.1"/>
    <property type="molecule type" value="Genomic_DNA"/>
</dbReference>
<feature type="domain" description="Deacetylase sirtuin-type" evidence="6">
    <location>
        <begin position="5"/>
        <end position="256"/>
    </location>
</feature>
<dbReference type="OrthoDB" id="9800582at2"/>
<feature type="binding site" evidence="4 5">
    <location>
        <position position="139"/>
    </location>
    <ligand>
        <name>Zn(2+)</name>
        <dbReference type="ChEBI" id="CHEBI:29105"/>
    </ligand>
</feature>
<dbReference type="RefSeq" id="WP_159821757.1">
    <property type="nucleotide sequence ID" value="NZ_CABWNB010000001.1"/>
</dbReference>
<comment type="caution">
    <text evidence="7">The sequence shown here is derived from an EMBL/GenBank/DDBJ whole genome shotgun (WGS) entry which is preliminary data.</text>
</comment>
<feature type="binding site" evidence="4">
    <location>
        <position position="116"/>
    </location>
    <ligand>
        <name>NAD(+)</name>
        <dbReference type="ChEBI" id="CHEBI:57540"/>
    </ligand>
</feature>
<evidence type="ECO:0000313" key="7">
    <source>
        <dbReference type="EMBL" id="MBB6477330.1"/>
    </source>
</evidence>
<feature type="binding site" evidence="4 5">
    <location>
        <position position="161"/>
    </location>
    <ligand>
        <name>Zn(2+)</name>
        <dbReference type="ChEBI" id="CHEBI:29105"/>
    </ligand>
</feature>
<dbReference type="GO" id="GO:0008270">
    <property type="term" value="F:zinc ion binding"/>
    <property type="evidence" value="ECO:0007669"/>
    <property type="project" value="UniProtKB-UniRule"/>
</dbReference>
<accession>A0A841R2L6</accession>
<dbReference type="Pfam" id="PF02146">
    <property type="entry name" value="SIR2"/>
    <property type="match status" value="1"/>
</dbReference>
<dbReference type="PANTHER" id="PTHR11085">
    <property type="entry name" value="NAD-DEPENDENT PROTEIN DEACYLASE SIRTUIN-5, MITOCHONDRIAL-RELATED"/>
    <property type="match status" value="1"/>
</dbReference>
<dbReference type="GO" id="GO:0070403">
    <property type="term" value="F:NAD+ binding"/>
    <property type="evidence" value="ECO:0007669"/>
    <property type="project" value="UniProtKB-UniRule"/>
</dbReference>
<proteinExistence type="inferred from homology"/>
<evidence type="ECO:0000256" key="4">
    <source>
        <dbReference type="HAMAP-Rule" id="MF_01968"/>
    </source>
</evidence>
<dbReference type="GO" id="GO:0005737">
    <property type="term" value="C:cytoplasm"/>
    <property type="evidence" value="ECO:0007669"/>
    <property type="project" value="UniProtKB-SubCell"/>
</dbReference>
<dbReference type="InterPro" id="IPR026590">
    <property type="entry name" value="Ssirtuin_cat_dom"/>
</dbReference>
<feature type="binding site" evidence="4">
    <location>
        <position position="116"/>
    </location>
    <ligand>
        <name>nicotinamide</name>
        <dbReference type="ChEBI" id="CHEBI:17154"/>
    </ligand>
</feature>
<feature type="binding site" evidence="4">
    <location>
        <position position="131"/>
    </location>
    <ligand>
        <name>NAD(+)</name>
        <dbReference type="ChEBI" id="CHEBI:57540"/>
    </ligand>
</feature>
<feature type="binding site" evidence="4">
    <location>
        <position position="115"/>
    </location>
    <ligand>
        <name>NAD(+)</name>
        <dbReference type="ChEBI" id="CHEBI:57540"/>
    </ligand>
</feature>
<feature type="binding site" evidence="4">
    <location>
        <position position="243"/>
    </location>
    <ligand>
        <name>NAD(+)</name>
        <dbReference type="ChEBI" id="CHEBI:57540"/>
    </ligand>
</feature>